<dbReference type="Gene3D" id="4.10.240.10">
    <property type="entry name" value="Zn(2)-C6 fungal-type DNA-binding domain"/>
    <property type="match status" value="1"/>
</dbReference>
<dbReference type="CDD" id="cd00067">
    <property type="entry name" value="GAL4"/>
    <property type="match status" value="1"/>
</dbReference>
<dbReference type="GeneID" id="96003286"/>
<evidence type="ECO:0000259" key="2">
    <source>
        <dbReference type="PROSITE" id="PS50048"/>
    </source>
</evidence>
<dbReference type="PROSITE" id="PS50048">
    <property type="entry name" value="ZN2_CY6_FUNGAL_2"/>
    <property type="match status" value="1"/>
</dbReference>
<keyword evidence="1" id="KW-0539">Nucleus</keyword>
<dbReference type="PANTHER" id="PTHR47256">
    <property type="entry name" value="ZN(II)2CYS6 TRANSCRIPTION FACTOR (EUROFUNG)-RELATED"/>
    <property type="match status" value="1"/>
</dbReference>
<dbReference type="PRINTS" id="PR00755">
    <property type="entry name" value="AFLATOXINBRP"/>
</dbReference>
<reference evidence="3 4" key="1">
    <citation type="journal article" date="2020" name="Microbiol. Resour. Announc.">
        <title>Draft Genome Sequence of a Cladosporium Species Isolated from the Mesophotic Ascidian Didemnum maculosum.</title>
        <authorList>
            <person name="Gioti A."/>
            <person name="Siaperas R."/>
            <person name="Nikolaivits E."/>
            <person name="Le Goff G."/>
            <person name="Ouazzani J."/>
            <person name="Kotoulas G."/>
            <person name="Topakas E."/>
        </authorList>
    </citation>
    <scope>NUCLEOTIDE SEQUENCE [LARGE SCALE GENOMIC DNA]</scope>
    <source>
        <strain evidence="3 4">TM138-S3</strain>
    </source>
</reference>
<evidence type="ECO:0000256" key="1">
    <source>
        <dbReference type="ARBA" id="ARBA00023242"/>
    </source>
</evidence>
<dbReference type="InterPro" id="IPR001138">
    <property type="entry name" value="Zn2Cys6_DnaBD"/>
</dbReference>
<sequence length="195" mass="21845">MNPQEGAVNRDRRAHHIDMQTRLSLPRSEDCLKQPHVKVRRGQIQSACFRCQKKKAKCDGERPSCTRCSENGAPCSYSTHEGETRFSAALRKSSELEAERDKAIELLRLLKSSRECDAQMFLSCVRDGANSVDDVARRVRDASALLELPLPRGNDLWPLRDASEGLQRRVVGAEFLSPTRRLPPLPAVPVAPRMG</sequence>
<organism evidence="3 4">
    <name type="scientific">Cladosporium halotolerans</name>
    <dbReference type="NCBI Taxonomy" id="1052096"/>
    <lineage>
        <taxon>Eukaryota</taxon>
        <taxon>Fungi</taxon>
        <taxon>Dikarya</taxon>
        <taxon>Ascomycota</taxon>
        <taxon>Pezizomycotina</taxon>
        <taxon>Dothideomycetes</taxon>
        <taxon>Dothideomycetidae</taxon>
        <taxon>Cladosporiales</taxon>
        <taxon>Cladosporiaceae</taxon>
        <taxon>Cladosporium</taxon>
    </lineage>
</organism>
<feature type="domain" description="Zn(2)-C6 fungal-type" evidence="2">
    <location>
        <begin position="47"/>
        <end position="77"/>
    </location>
</feature>
<accession>A0AB34KWP9</accession>
<dbReference type="Proteomes" id="UP000803884">
    <property type="component" value="Unassembled WGS sequence"/>
</dbReference>
<comment type="caution">
    <text evidence="3">The sequence shown here is derived from an EMBL/GenBank/DDBJ whole genome shotgun (WGS) entry which is preliminary data.</text>
</comment>
<protein>
    <recommendedName>
        <fullName evidence="2">Zn(2)-C6 fungal-type domain-containing protein</fullName>
    </recommendedName>
</protein>
<proteinExistence type="predicted"/>
<dbReference type="InterPro" id="IPR036864">
    <property type="entry name" value="Zn2-C6_fun-type_DNA-bd_sf"/>
</dbReference>
<dbReference type="Pfam" id="PF00172">
    <property type="entry name" value="Zn_clus"/>
    <property type="match status" value="1"/>
</dbReference>
<dbReference type="SUPFAM" id="SSF57701">
    <property type="entry name" value="Zn2/Cys6 DNA-binding domain"/>
    <property type="match status" value="1"/>
</dbReference>
<name>A0AB34KWP9_9PEZI</name>
<dbReference type="AlphaFoldDB" id="A0AB34KWP9"/>
<gene>
    <name evidence="3" type="ORF">WHR41_01842</name>
</gene>
<dbReference type="InterPro" id="IPR053187">
    <property type="entry name" value="Notoamide_regulator"/>
</dbReference>
<evidence type="ECO:0000313" key="3">
    <source>
        <dbReference type="EMBL" id="KAL1589449.1"/>
    </source>
</evidence>
<dbReference type="SMART" id="SM00066">
    <property type="entry name" value="GAL4"/>
    <property type="match status" value="1"/>
</dbReference>
<dbReference type="RefSeq" id="XP_069232554.1">
    <property type="nucleotide sequence ID" value="XM_069370448.1"/>
</dbReference>
<dbReference type="PANTHER" id="PTHR47256:SF1">
    <property type="entry name" value="ZN(II)2CYS6 TRANSCRIPTION FACTOR (EUROFUNG)"/>
    <property type="match status" value="1"/>
</dbReference>
<evidence type="ECO:0000313" key="4">
    <source>
        <dbReference type="Proteomes" id="UP000803884"/>
    </source>
</evidence>
<dbReference type="GO" id="GO:0008270">
    <property type="term" value="F:zinc ion binding"/>
    <property type="evidence" value="ECO:0007669"/>
    <property type="project" value="InterPro"/>
</dbReference>
<dbReference type="EMBL" id="JAAQHG020000004">
    <property type="protein sequence ID" value="KAL1589449.1"/>
    <property type="molecule type" value="Genomic_DNA"/>
</dbReference>
<keyword evidence="4" id="KW-1185">Reference proteome</keyword>
<dbReference type="GO" id="GO:0000981">
    <property type="term" value="F:DNA-binding transcription factor activity, RNA polymerase II-specific"/>
    <property type="evidence" value="ECO:0007669"/>
    <property type="project" value="InterPro"/>
</dbReference>